<evidence type="ECO:0008006" key="4">
    <source>
        <dbReference type="Google" id="ProtNLM"/>
    </source>
</evidence>
<evidence type="ECO:0000313" key="2">
    <source>
        <dbReference type="EMBL" id="KZT22078.1"/>
    </source>
</evidence>
<dbReference type="EMBL" id="KV425599">
    <property type="protein sequence ID" value="KZT22078.1"/>
    <property type="molecule type" value="Genomic_DNA"/>
</dbReference>
<evidence type="ECO:0000313" key="3">
    <source>
        <dbReference type="Proteomes" id="UP000076761"/>
    </source>
</evidence>
<gene>
    <name evidence="2" type="ORF">NEOLEDRAFT_1157884</name>
</gene>
<feature type="compositionally biased region" description="Basic and acidic residues" evidence="1">
    <location>
        <begin position="11"/>
        <end position="21"/>
    </location>
</feature>
<reference evidence="2 3" key="1">
    <citation type="journal article" date="2016" name="Mol. Biol. Evol.">
        <title>Comparative Genomics of Early-Diverging Mushroom-Forming Fungi Provides Insights into the Origins of Lignocellulose Decay Capabilities.</title>
        <authorList>
            <person name="Nagy L.G."/>
            <person name="Riley R."/>
            <person name="Tritt A."/>
            <person name="Adam C."/>
            <person name="Daum C."/>
            <person name="Floudas D."/>
            <person name="Sun H."/>
            <person name="Yadav J.S."/>
            <person name="Pangilinan J."/>
            <person name="Larsson K.H."/>
            <person name="Matsuura K."/>
            <person name="Barry K."/>
            <person name="Labutti K."/>
            <person name="Kuo R."/>
            <person name="Ohm R.A."/>
            <person name="Bhattacharya S.S."/>
            <person name="Shirouzu T."/>
            <person name="Yoshinaga Y."/>
            <person name="Martin F.M."/>
            <person name="Grigoriev I.V."/>
            <person name="Hibbett D.S."/>
        </authorList>
    </citation>
    <scope>NUCLEOTIDE SEQUENCE [LARGE SCALE GENOMIC DNA]</scope>
    <source>
        <strain evidence="2 3">HHB14362 ss-1</strain>
    </source>
</reference>
<sequence length="203" mass="22563">MAPPLTGAKRQAADKADGEPRQKRKRVDAMQGSTANSGAMKRNDKGSEGDTRPSLVDFLSMPTEALHRYLAHYAIIPRIYPSPLSAEDPPTPASLLNPHRQSSSRMGSPPAPSSRREPQNRRRSSRLLEEEAPRRTPILGDGQDIHDVLAALAERHFREHVIAGGEAEVTTLSMFMTSAKSKERFSMYFWMSDNSAEIQFQAH</sequence>
<dbReference type="Proteomes" id="UP000076761">
    <property type="component" value="Unassembled WGS sequence"/>
</dbReference>
<proteinExistence type="predicted"/>
<feature type="region of interest" description="Disordered" evidence="1">
    <location>
        <begin position="1"/>
        <end position="55"/>
    </location>
</feature>
<feature type="compositionally biased region" description="Basic and acidic residues" evidence="1">
    <location>
        <begin position="41"/>
        <end position="51"/>
    </location>
</feature>
<dbReference type="OrthoDB" id="3361956at2759"/>
<dbReference type="AlphaFoldDB" id="A0A165Q8R9"/>
<feature type="region of interest" description="Disordered" evidence="1">
    <location>
        <begin position="86"/>
        <end position="141"/>
    </location>
</feature>
<feature type="compositionally biased region" description="Basic and acidic residues" evidence="1">
    <location>
        <begin position="114"/>
        <end position="134"/>
    </location>
</feature>
<keyword evidence="3" id="KW-1185">Reference proteome</keyword>
<protein>
    <recommendedName>
        <fullName evidence="4">Histone deacetylase complex subunit SAP30 Sin3 binding domain-containing protein</fullName>
    </recommendedName>
</protein>
<accession>A0A165Q8R9</accession>
<name>A0A165Q8R9_9AGAM</name>
<dbReference type="InParanoid" id="A0A165Q8R9"/>
<organism evidence="2 3">
    <name type="scientific">Neolentinus lepideus HHB14362 ss-1</name>
    <dbReference type="NCBI Taxonomy" id="1314782"/>
    <lineage>
        <taxon>Eukaryota</taxon>
        <taxon>Fungi</taxon>
        <taxon>Dikarya</taxon>
        <taxon>Basidiomycota</taxon>
        <taxon>Agaricomycotina</taxon>
        <taxon>Agaricomycetes</taxon>
        <taxon>Gloeophyllales</taxon>
        <taxon>Gloeophyllaceae</taxon>
        <taxon>Neolentinus</taxon>
    </lineage>
</organism>
<evidence type="ECO:0000256" key="1">
    <source>
        <dbReference type="SAM" id="MobiDB-lite"/>
    </source>
</evidence>
<dbReference type="STRING" id="1314782.A0A165Q8R9"/>